<dbReference type="SUPFAM" id="SSF54523">
    <property type="entry name" value="Pili subunits"/>
    <property type="match status" value="1"/>
</dbReference>
<accession>A0A1X1A732</accession>
<dbReference type="InterPro" id="IPR005628">
    <property type="entry name" value="GspK"/>
</dbReference>
<dbReference type="InterPro" id="IPR045584">
    <property type="entry name" value="Pilin-like"/>
</dbReference>
<dbReference type="InterPro" id="IPR010994">
    <property type="entry name" value="RuvA_2-like"/>
</dbReference>
<dbReference type="Proteomes" id="UP000193675">
    <property type="component" value="Unassembled WGS sequence"/>
</dbReference>
<organism evidence="3 4">
    <name type="scientific">Pseudomonas putida</name>
    <name type="common">Arthrobacter siderocapsulatus</name>
    <dbReference type="NCBI Taxonomy" id="303"/>
    <lineage>
        <taxon>Bacteria</taxon>
        <taxon>Pseudomonadati</taxon>
        <taxon>Pseudomonadota</taxon>
        <taxon>Gammaproteobacteria</taxon>
        <taxon>Pseudomonadales</taxon>
        <taxon>Pseudomonadaceae</taxon>
        <taxon>Pseudomonas</taxon>
    </lineage>
</organism>
<dbReference type="Pfam" id="PF03934">
    <property type="entry name" value="T2SSK"/>
    <property type="match status" value="1"/>
</dbReference>
<evidence type="ECO:0000313" key="3">
    <source>
        <dbReference type="EMBL" id="ORL67724.1"/>
    </source>
</evidence>
<dbReference type="PANTHER" id="PTHR38831">
    <property type="entry name" value="TYPE II SECRETION SYSTEM PROTEIN K"/>
    <property type="match status" value="1"/>
</dbReference>
<keyword evidence="1" id="KW-0997">Cell inner membrane</keyword>
<keyword evidence="1" id="KW-0472">Membrane</keyword>
<name>A0A1X1A732_PSEPU</name>
<comment type="subcellular location">
    <subcellularLocation>
        <location evidence="1">Cell inner membrane</location>
    </subcellularLocation>
</comment>
<proteinExistence type="inferred from homology"/>
<dbReference type="InterPro" id="IPR049179">
    <property type="entry name" value="T2SSK_SAM-like_2nd"/>
</dbReference>
<keyword evidence="1" id="KW-1003">Cell membrane</keyword>
<dbReference type="PIRSF" id="PIRSF002786">
    <property type="entry name" value="XcpX"/>
    <property type="match status" value="1"/>
</dbReference>
<feature type="domain" description="T2SS protein K second SAM-like" evidence="2">
    <location>
        <begin position="178"/>
        <end position="235"/>
    </location>
</feature>
<dbReference type="GO" id="GO:0009306">
    <property type="term" value="P:protein secretion"/>
    <property type="evidence" value="ECO:0007669"/>
    <property type="project" value="InterPro"/>
</dbReference>
<evidence type="ECO:0000256" key="1">
    <source>
        <dbReference type="PIRNR" id="PIRNR002786"/>
    </source>
</evidence>
<dbReference type="GO" id="GO:0005886">
    <property type="term" value="C:plasma membrane"/>
    <property type="evidence" value="ECO:0007669"/>
    <property type="project" value="UniProtKB-SubCell"/>
</dbReference>
<dbReference type="Gene3D" id="3.30.1300.30">
    <property type="entry name" value="GSPII I/J protein-like"/>
    <property type="match status" value="1"/>
</dbReference>
<comment type="caution">
    <text evidence="3">The sequence shown here is derived from an EMBL/GenBank/DDBJ whole genome shotgun (WGS) entry which is preliminary data.</text>
</comment>
<evidence type="ECO:0000313" key="4">
    <source>
        <dbReference type="Proteomes" id="UP000193675"/>
    </source>
</evidence>
<keyword evidence="1" id="KW-0813">Transport</keyword>
<reference evidence="3 4" key="1">
    <citation type="submission" date="2017-04" db="EMBL/GenBank/DDBJ databases">
        <title>Presence of VIM-2 positive Pseudomonas species in chickens and their surrounding environment.</title>
        <authorList>
            <person name="Zhang R."/>
        </authorList>
    </citation>
    <scope>NUCLEOTIDE SEQUENCE [LARGE SCALE GENOMIC DNA]</scope>
    <source>
        <strain evidence="3 4">DZ-C18</strain>
    </source>
</reference>
<dbReference type="RefSeq" id="WP_084853866.1">
    <property type="nucleotide sequence ID" value="NZ_NBWC01000002.1"/>
</dbReference>
<dbReference type="Gene3D" id="1.10.40.60">
    <property type="entry name" value="EpsJ-like"/>
    <property type="match status" value="1"/>
</dbReference>
<protein>
    <recommendedName>
        <fullName evidence="1">Type II secretion system protein K</fullName>
    </recommendedName>
</protein>
<gene>
    <name evidence="3" type="ORF">B7H17_01300</name>
</gene>
<dbReference type="PANTHER" id="PTHR38831:SF1">
    <property type="entry name" value="TYPE II SECRETION SYSTEM PROTEIN K-RELATED"/>
    <property type="match status" value="1"/>
</dbReference>
<dbReference type="AlphaFoldDB" id="A0A1X1A732"/>
<dbReference type="OrthoDB" id="5293133at2"/>
<dbReference type="SUPFAM" id="SSF158544">
    <property type="entry name" value="GspK insert domain-like"/>
    <property type="match status" value="1"/>
</dbReference>
<dbReference type="InterPro" id="IPR038072">
    <property type="entry name" value="GspK_central_sf"/>
</dbReference>
<sequence>MKRRRQEGLALVTVLLIMALLSLLVAGMLRSHQLLLGGVTQQMEATRLLQLAQGAERRVLLQLRQQVGEVVQVAHGGQQWARVQSLSLGEGRVRTQLSDLSARFNLGALLAGKTPDPILLERWERLCQSLQIEPPELDNLVGQPLLDPTQLRALPGVSAEVMDRLRPWVVALPKEARLNINTAPAQVLAALEGLSPAVARQLVAERPEQGYTRVDQFLALPQVDGLGITSRGLTVSSQWFRLEVQVELGGRRMYLYSDLEIDLNTHRVRVVRRVFSATREQMPDE</sequence>
<dbReference type="EMBL" id="NBWC01000002">
    <property type="protein sequence ID" value="ORL67724.1"/>
    <property type="molecule type" value="Genomic_DNA"/>
</dbReference>
<comment type="similarity">
    <text evidence="1">Belongs to the GSP K family.</text>
</comment>
<evidence type="ECO:0000259" key="2">
    <source>
        <dbReference type="Pfam" id="PF03934"/>
    </source>
</evidence>
<dbReference type="SUPFAM" id="SSF47781">
    <property type="entry name" value="RuvA domain 2-like"/>
    <property type="match status" value="1"/>
</dbReference>